<evidence type="ECO:0000313" key="4">
    <source>
        <dbReference type="Proteomes" id="UP000019373"/>
    </source>
</evidence>
<proteinExistence type="predicted"/>
<evidence type="ECO:0000259" key="2">
    <source>
        <dbReference type="Pfam" id="PF06985"/>
    </source>
</evidence>
<feature type="domain" description="Heterokaryon incompatibility" evidence="2">
    <location>
        <begin position="318"/>
        <end position="400"/>
    </location>
</feature>
<reference evidence="4" key="1">
    <citation type="journal article" date="2014" name="BMC Genomics">
        <title>Genome characteristics reveal the impact of lichenization on lichen-forming fungus Endocarpon pusillum Hedwig (Verrucariales, Ascomycota).</title>
        <authorList>
            <person name="Wang Y.-Y."/>
            <person name="Liu B."/>
            <person name="Zhang X.-Y."/>
            <person name="Zhou Q.-M."/>
            <person name="Zhang T."/>
            <person name="Li H."/>
            <person name="Yu Y.-F."/>
            <person name="Zhang X.-L."/>
            <person name="Hao X.-Y."/>
            <person name="Wang M."/>
            <person name="Wang L."/>
            <person name="Wei J.-C."/>
        </authorList>
    </citation>
    <scope>NUCLEOTIDE SEQUENCE [LARGE SCALE GENOMIC DNA]</scope>
    <source>
        <strain evidence="4">Z07020 / HMAS-L-300199</strain>
    </source>
</reference>
<accession>U1GHG5</accession>
<sequence length="944" mass="107149">MDHLTWRNDLGRPRPTVPYLLDDDTTICSELDQLSAWPALMDWDLDPNLPLLESARRCQAWLFFGFVRILSDDVGQPFNIDHFIKDSDPRRLVDSSYLKKTFSCARRRLLRSGSLSDLGKTVLAELIQTLRISRKWIMSLSYRCDENGTDCNPWNCDFCSVFLSTLLLFDYFCETLAEGLEETSHEVERAQHLIPSHRRLSRSLAAGLRLMGRCPTVLERTKLSSLNTYRLLGIPVCKAYSHPDCHDRYCSAFNIDSDTYVMQHTTSCGNRACSVMRIDYTRLHELVRNDRLSLIHSKLASNGVLVIEIIDGTSKTNYAAISHVWAGGLGNFHENALYSCQLYDMHRNLSTRSVLGHIRTSQSSYYWLDSLCIPVHDDSLKTKAIYMMSRIYAGAKSVLVIDPELRDLRATDLEPREFDLALFCSPWMARSWTLHEGALAVDIKLKFADGVFGYERLVPKHSLCKRTTIQGLWKREVDQVEPKPMSEMFAVDPCFKFLDTTLMPRHEKFIRVWNELCHRSSKKTEDIAAILATFVDCNAGEVLQLASHQRMHALLRTQPILPTSILFTPMDSSPKEWCPKFPTSKDDFNLLSPDMGTLESTDSCHFRLTEIHHVELLYCHQPILVCGEIGLHDTRESWSYYIKFADSSSKVHETTMVNVLFLFQNPIIAGSGPCNGTGICFIALRDDDEGLHVEFAKTFQWKRARPLQSHSDSQAPDNTGGIKAAELLATCEHLPGASGPDFVDKSRRFRVVSPISSSDIHPRHPLVIDMGMADWPTLNWSRSKFFPFMETSARLAQALYMFMPLALLMCFWNGIMTMLYACVAGLSVGPKACIETILSGVFVFLIRLCLANLEYKYTHKIVNKQLQRKWALSFYTFEPTDRTGHVNTLLPTNGMETILLCSIYAIFLIPGVAFTVKDSISTFPCLNPKRDGYIGSTILGLISI</sequence>
<dbReference type="AlphaFoldDB" id="U1GHG5"/>
<dbReference type="eggNOG" id="ENOG502RWG0">
    <property type="taxonomic scope" value="Eukaryota"/>
</dbReference>
<keyword evidence="1" id="KW-0472">Membrane</keyword>
<keyword evidence="1" id="KW-0812">Transmembrane</keyword>
<dbReference type="InterPro" id="IPR010730">
    <property type="entry name" value="HET"/>
</dbReference>
<keyword evidence="4" id="KW-1185">Reference proteome</keyword>
<dbReference type="Pfam" id="PF06985">
    <property type="entry name" value="HET"/>
    <property type="match status" value="1"/>
</dbReference>
<dbReference type="OMA" id="SHIWIPY"/>
<dbReference type="PANTHER" id="PTHR39596:SF3">
    <property type="entry name" value="HETEROKARYON INCOMPATIBILITY DOMAIN-CONTAINING PROTEIN"/>
    <property type="match status" value="1"/>
</dbReference>
<feature type="transmembrane region" description="Helical" evidence="1">
    <location>
        <begin position="832"/>
        <end position="853"/>
    </location>
</feature>
<evidence type="ECO:0000313" key="3">
    <source>
        <dbReference type="EMBL" id="ERF71236.1"/>
    </source>
</evidence>
<feature type="transmembrane region" description="Helical" evidence="1">
    <location>
        <begin position="897"/>
        <end position="916"/>
    </location>
</feature>
<dbReference type="HOGENOM" id="CLU_311224_0_0_1"/>
<keyword evidence="1" id="KW-1133">Transmembrane helix</keyword>
<organism evidence="3 4">
    <name type="scientific">Endocarpon pusillum (strain Z07020 / HMAS-L-300199)</name>
    <name type="common">Lichen-forming fungus</name>
    <dbReference type="NCBI Taxonomy" id="1263415"/>
    <lineage>
        <taxon>Eukaryota</taxon>
        <taxon>Fungi</taxon>
        <taxon>Dikarya</taxon>
        <taxon>Ascomycota</taxon>
        <taxon>Pezizomycotina</taxon>
        <taxon>Eurotiomycetes</taxon>
        <taxon>Chaetothyriomycetidae</taxon>
        <taxon>Verrucariales</taxon>
        <taxon>Verrucariaceae</taxon>
        <taxon>Endocarpon</taxon>
    </lineage>
</organism>
<dbReference type="GeneID" id="19243005"/>
<dbReference type="OrthoDB" id="2426273at2759"/>
<name>U1GHG5_ENDPU</name>
<gene>
    <name evidence="3" type="ORF">EPUS_08154</name>
</gene>
<dbReference type="EMBL" id="KE721230">
    <property type="protein sequence ID" value="ERF71236.1"/>
    <property type="molecule type" value="Genomic_DNA"/>
</dbReference>
<feature type="transmembrane region" description="Helical" evidence="1">
    <location>
        <begin position="798"/>
        <end position="820"/>
    </location>
</feature>
<dbReference type="Proteomes" id="UP000019373">
    <property type="component" value="Unassembled WGS sequence"/>
</dbReference>
<protein>
    <recommendedName>
        <fullName evidence="2">Heterokaryon incompatibility domain-containing protein</fullName>
    </recommendedName>
</protein>
<dbReference type="PANTHER" id="PTHR39596">
    <property type="match status" value="1"/>
</dbReference>
<evidence type="ECO:0000256" key="1">
    <source>
        <dbReference type="SAM" id="Phobius"/>
    </source>
</evidence>
<dbReference type="RefSeq" id="XP_007803124.1">
    <property type="nucleotide sequence ID" value="XM_007804933.1"/>
</dbReference>